<organism evidence="1 2">
    <name type="scientific">Cytobacillus horneckiae</name>
    <dbReference type="NCBI Taxonomy" id="549687"/>
    <lineage>
        <taxon>Bacteria</taxon>
        <taxon>Bacillati</taxon>
        <taxon>Bacillota</taxon>
        <taxon>Bacilli</taxon>
        <taxon>Bacillales</taxon>
        <taxon>Bacillaceae</taxon>
        <taxon>Cytobacillus</taxon>
    </lineage>
</organism>
<dbReference type="AlphaFoldDB" id="A0A2N0ZHV0"/>
<dbReference type="Proteomes" id="UP000233343">
    <property type="component" value="Unassembled WGS sequence"/>
</dbReference>
<gene>
    <name evidence="1" type="ORF">CWS20_09970</name>
</gene>
<dbReference type="EMBL" id="PISD01000019">
    <property type="protein sequence ID" value="PKG29083.1"/>
    <property type="molecule type" value="Genomic_DNA"/>
</dbReference>
<proteinExistence type="predicted"/>
<reference evidence="1 2" key="1">
    <citation type="journal article" date="2010" name="Int. J. Syst. Evol. Microbiol.">
        <title>Bacillus horneckiae sp. nov., isolated from a spacecraft-assembly clean room.</title>
        <authorList>
            <person name="Vaishampayan P."/>
            <person name="Probst A."/>
            <person name="Krishnamurthi S."/>
            <person name="Ghosh S."/>
            <person name="Osman S."/>
            <person name="McDowall A."/>
            <person name="Ruckmani A."/>
            <person name="Mayilraj S."/>
            <person name="Venkateswaran K."/>
        </authorList>
    </citation>
    <scope>NUCLEOTIDE SEQUENCE [LARGE SCALE GENOMIC DNA]</scope>
    <source>
        <strain evidence="2">1PO1SC</strain>
    </source>
</reference>
<keyword evidence="2" id="KW-1185">Reference proteome</keyword>
<sequence length="103" mass="11465">MLKVLFSIIILTVTVYPSLNHQVDLSGFTQSNTSEEIHGEELPLLYHSSYIAASLSEAVELQVTAYIEGPKLSIKPPLTVDQYVQIPGKQPFNIPVQFQSSYL</sequence>
<comment type="caution">
    <text evidence="1">The sequence shown here is derived from an EMBL/GenBank/DDBJ whole genome shotgun (WGS) entry which is preliminary data.</text>
</comment>
<evidence type="ECO:0000313" key="1">
    <source>
        <dbReference type="EMBL" id="PKG29083.1"/>
    </source>
</evidence>
<accession>A0A2N0ZHV0</accession>
<protein>
    <submittedName>
        <fullName evidence="1">Uncharacterized protein</fullName>
    </submittedName>
</protein>
<name>A0A2N0ZHV0_9BACI</name>
<evidence type="ECO:0000313" key="2">
    <source>
        <dbReference type="Proteomes" id="UP000233343"/>
    </source>
</evidence>
<dbReference type="RefSeq" id="WP_066198760.1">
    <property type="nucleotide sequence ID" value="NZ_JAMAUX010000002.1"/>
</dbReference>